<reference evidence="2" key="1">
    <citation type="submission" date="2022-11" db="EMBL/GenBank/DDBJ databases">
        <authorList>
            <person name="Petersen C."/>
        </authorList>
    </citation>
    <scope>NUCLEOTIDE SEQUENCE</scope>
    <source>
        <strain evidence="2">IBT 30761</strain>
    </source>
</reference>
<organism evidence="2 3">
    <name type="scientific">Penicillium argentinense</name>
    <dbReference type="NCBI Taxonomy" id="1131581"/>
    <lineage>
        <taxon>Eukaryota</taxon>
        <taxon>Fungi</taxon>
        <taxon>Dikarya</taxon>
        <taxon>Ascomycota</taxon>
        <taxon>Pezizomycotina</taxon>
        <taxon>Eurotiomycetes</taxon>
        <taxon>Eurotiomycetidae</taxon>
        <taxon>Eurotiales</taxon>
        <taxon>Aspergillaceae</taxon>
        <taxon>Penicillium</taxon>
    </lineage>
</organism>
<dbReference type="AlphaFoldDB" id="A0A9W9K6L3"/>
<feature type="compositionally biased region" description="Low complexity" evidence="1">
    <location>
        <begin position="8"/>
        <end position="22"/>
    </location>
</feature>
<dbReference type="GeneID" id="81358846"/>
<feature type="compositionally biased region" description="Polar residues" evidence="1">
    <location>
        <begin position="371"/>
        <end position="381"/>
    </location>
</feature>
<feature type="region of interest" description="Disordered" evidence="1">
    <location>
        <begin position="1"/>
        <end position="33"/>
    </location>
</feature>
<evidence type="ECO:0000313" key="2">
    <source>
        <dbReference type="EMBL" id="KAJ5095083.1"/>
    </source>
</evidence>
<feature type="compositionally biased region" description="Acidic residues" evidence="1">
    <location>
        <begin position="458"/>
        <end position="474"/>
    </location>
</feature>
<dbReference type="OrthoDB" id="2351940at2759"/>
<protein>
    <submittedName>
        <fullName evidence="2">Uncharacterized protein</fullName>
    </submittedName>
</protein>
<accession>A0A9W9K6L3</accession>
<dbReference type="Proteomes" id="UP001149074">
    <property type="component" value="Unassembled WGS sequence"/>
</dbReference>
<feature type="compositionally biased region" description="Low complexity" evidence="1">
    <location>
        <begin position="498"/>
        <end position="508"/>
    </location>
</feature>
<dbReference type="EMBL" id="JAPQKI010000006">
    <property type="protein sequence ID" value="KAJ5095083.1"/>
    <property type="molecule type" value="Genomic_DNA"/>
</dbReference>
<keyword evidence="3" id="KW-1185">Reference proteome</keyword>
<name>A0A9W9K6L3_9EURO</name>
<dbReference type="RefSeq" id="XP_056473233.1">
    <property type="nucleotide sequence ID" value="XM_056619867.1"/>
</dbReference>
<sequence length="615" mass="69161">MSDNYDHPPASSSLRRPAASNSEPPPPSADTLPDRVQRLIDGAALRPAWRIENGSVTYNGELPNTFDRPFDLLTPLEFYPSQQNSETTPHDPSPSRNQLVYLRNLVRADSEQSRNPAATRRALEALNREIEEQRNDQAAESNRSRNRTQTQQEGSETTVETLLRHQDFHSRRRRDSPPSRSTLSPASSASDRRLQRQSSRPNFQGPSSSLRREYLPAMSQSPRNGAEGEEDRLKRRKLDTDDQREGMGGFNYGHYGQVVPGPLQMEIASCDGGISTVLGENSHPENILKDDMAEYCSQLNHCNLILQHRDEAPFALQKLVIKAPRHGFDSSTQEGMVFVSMTKDELLSRTNRYQISYPNSRVRELRRSRPSQEYLNPSRTPSRFLAPTVVVSPDSRTSSDSANAHSNVPDMQPEFRVTANYQVYHRNTIEPEFPDDAANAQQRLAEAWILGHETDDSAHDEDEELNDDDEDEDSGAGTGPSERGTHSLNRRRNELQRRIGTIRRTLTGSQSPRHSDSTENATPSLINPIRAQPNGESEENPSGETNPVSDPLKPHARFTIRQNDGMVTIRFEPAVSGRFILIKLWGPRREGSVNLESIIAHGYAGPRFLPSNDLR</sequence>
<feature type="compositionally biased region" description="Polar residues" evidence="1">
    <location>
        <begin position="394"/>
        <end position="406"/>
    </location>
</feature>
<reference evidence="2" key="2">
    <citation type="journal article" date="2023" name="IMA Fungus">
        <title>Comparative genomic study of the Penicillium genus elucidates a diverse pangenome and 15 lateral gene transfer events.</title>
        <authorList>
            <person name="Petersen C."/>
            <person name="Sorensen T."/>
            <person name="Nielsen M.R."/>
            <person name="Sondergaard T.E."/>
            <person name="Sorensen J.L."/>
            <person name="Fitzpatrick D.A."/>
            <person name="Frisvad J.C."/>
            <person name="Nielsen K.L."/>
        </authorList>
    </citation>
    <scope>NUCLEOTIDE SEQUENCE</scope>
    <source>
        <strain evidence="2">IBT 30761</strain>
    </source>
</reference>
<feature type="compositionally biased region" description="Polar residues" evidence="1">
    <location>
        <begin position="196"/>
        <end position="209"/>
    </location>
</feature>
<comment type="caution">
    <text evidence="2">The sequence shown here is derived from an EMBL/GenBank/DDBJ whole genome shotgun (WGS) entry which is preliminary data.</text>
</comment>
<feature type="region of interest" description="Disordered" evidence="1">
    <location>
        <begin position="457"/>
        <end position="554"/>
    </location>
</feature>
<feature type="compositionally biased region" description="Low complexity" evidence="1">
    <location>
        <begin position="178"/>
        <end position="189"/>
    </location>
</feature>
<evidence type="ECO:0000313" key="3">
    <source>
        <dbReference type="Proteomes" id="UP001149074"/>
    </source>
</evidence>
<feature type="region of interest" description="Disordered" evidence="1">
    <location>
        <begin position="361"/>
        <end position="414"/>
    </location>
</feature>
<proteinExistence type="predicted"/>
<feature type="compositionally biased region" description="Polar residues" evidence="1">
    <location>
        <begin position="138"/>
        <end position="160"/>
    </location>
</feature>
<feature type="region of interest" description="Disordered" evidence="1">
    <location>
        <begin position="132"/>
        <end position="251"/>
    </location>
</feature>
<gene>
    <name evidence="2" type="ORF">N7532_007374</name>
</gene>
<evidence type="ECO:0000256" key="1">
    <source>
        <dbReference type="SAM" id="MobiDB-lite"/>
    </source>
</evidence>